<evidence type="ECO:0000256" key="6">
    <source>
        <dbReference type="PROSITE-ProRule" id="PRU01331"/>
    </source>
</evidence>
<proteinExistence type="inferred from homology"/>
<dbReference type="Pfam" id="PF00120">
    <property type="entry name" value="Gln-synt_C"/>
    <property type="match status" value="1"/>
</dbReference>
<dbReference type="GO" id="GO:0004356">
    <property type="term" value="F:glutamine synthetase activity"/>
    <property type="evidence" value="ECO:0007669"/>
    <property type="project" value="InterPro"/>
</dbReference>
<dbReference type="GO" id="GO:0006542">
    <property type="term" value="P:glutamine biosynthetic process"/>
    <property type="evidence" value="ECO:0007669"/>
    <property type="project" value="InterPro"/>
</dbReference>
<dbReference type="Proteomes" id="UP000271974">
    <property type="component" value="Unassembled WGS sequence"/>
</dbReference>
<dbReference type="PROSITE" id="PS51987">
    <property type="entry name" value="GS_CATALYTIC"/>
    <property type="match status" value="1"/>
</dbReference>
<dbReference type="SMART" id="SM01230">
    <property type="entry name" value="Gln-synt_C"/>
    <property type="match status" value="1"/>
</dbReference>
<dbReference type="SUPFAM" id="SSF55931">
    <property type="entry name" value="Glutamine synthetase/guanido kinase"/>
    <property type="match status" value="1"/>
</dbReference>
<accession>A0A3S1BH45</accession>
<reference evidence="9 10" key="1">
    <citation type="submission" date="2019-01" db="EMBL/GenBank/DDBJ databases">
        <title>A draft genome assembly of the solar-powered sea slug Elysia chlorotica.</title>
        <authorList>
            <person name="Cai H."/>
            <person name="Li Q."/>
            <person name="Fang X."/>
            <person name="Li J."/>
            <person name="Curtis N.E."/>
            <person name="Altenburger A."/>
            <person name="Shibata T."/>
            <person name="Feng M."/>
            <person name="Maeda T."/>
            <person name="Schwartz J.A."/>
            <person name="Shigenobu S."/>
            <person name="Lundholm N."/>
            <person name="Nishiyama T."/>
            <person name="Yang H."/>
            <person name="Hasebe M."/>
            <person name="Li S."/>
            <person name="Pierce S.K."/>
            <person name="Wang J."/>
        </authorList>
    </citation>
    <scope>NUCLEOTIDE SEQUENCE [LARGE SCALE GENOMIC DNA]</scope>
    <source>
        <strain evidence="9">EC2010</strain>
        <tissue evidence="9">Whole organism of an adult</tissue>
    </source>
</reference>
<evidence type="ECO:0000313" key="9">
    <source>
        <dbReference type="EMBL" id="RUS80603.1"/>
    </source>
</evidence>
<evidence type="ECO:0000259" key="8">
    <source>
        <dbReference type="PROSITE" id="PS51987"/>
    </source>
</evidence>
<evidence type="ECO:0000313" key="10">
    <source>
        <dbReference type="Proteomes" id="UP000271974"/>
    </source>
</evidence>
<dbReference type="OrthoDB" id="77835at2759"/>
<dbReference type="AlphaFoldDB" id="A0A3S1BH45"/>
<sequence>MAKVSHQNLYDYIELKVYDVHGYKRGRFIHRCQLPSVIKNGIGMRHGMCYEGMHGPSNQHPLFTSAVNYSNMRMVPILSTLRPCQKSVFGNRKVGSVICELRFPEDMSVDTSSPREATQAVLDLLREEFGLHIKSSFEVEFGIRDPKKQKYLGDRSQWASLVTVGKNQELLLGLMDEMRTMEIKMDTLLSERAIGQFEYTFELTDGIEAADMVAEFRAASHLYLESKGFDAEFMACNDPTTKIHNAYHYNISLWDSNGVNVFLNPDNPAELSEFGRHWLAGLIEHAPALTALSLPTVNCYR</sequence>
<organism evidence="9 10">
    <name type="scientific">Elysia chlorotica</name>
    <name type="common">Eastern emerald elysia</name>
    <name type="synonym">Sea slug</name>
    <dbReference type="NCBI Taxonomy" id="188477"/>
    <lineage>
        <taxon>Eukaryota</taxon>
        <taxon>Metazoa</taxon>
        <taxon>Spiralia</taxon>
        <taxon>Lophotrochozoa</taxon>
        <taxon>Mollusca</taxon>
        <taxon>Gastropoda</taxon>
        <taxon>Heterobranchia</taxon>
        <taxon>Euthyneura</taxon>
        <taxon>Panpulmonata</taxon>
        <taxon>Sacoglossa</taxon>
        <taxon>Placobranchoidea</taxon>
        <taxon>Plakobranchidae</taxon>
        <taxon>Elysia</taxon>
    </lineage>
</organism>
<protein>
    <recommendedName>
        <fullName evidence="4">Lengsin</fullName>
    </recommendedName>
    <alternativeName>
        <fullName evidence="5">Glutamate-ammonia ligase domain-containing protein 1</fullName>
    </alternativeName>
</protein>
<evidence type="ECO:0000256" key="1">
    <source>
        <dbReference type="ARBA" id="ARBA00009897"/>
    </source>
</evidence>
<dbReference type="PANTHER" id="PTHR43407">
    <property type="entry name" value="GLUTAMINE SYNTHETASE"/>
    <property type="match status" value="1"/>
</dbReference>
<comment type="function">
    <text evidence="2">May act as a component of the cytoskeleton or as a chaperone for the reorganization of intermediate filament proteins during terminal differentiation in the lens. Does not seem to have enzymatic activity.</text>
</comment>
<comment type="caution">
    <text evidence="9">The sequence shown here is derived from an EMBL/GenBank/DDBJ whole genome shotgun (WGS) entry which is preliminary data.</text>
</comment>
<name>A0A3S1BH45_ELYCH</name>
<dbReference type="Gene3D" id="3.10.20.70">
    <property type="entry name" value="Glutamine synthetase, N-terminal domain"/>
    <property type="match status" value="1"/>
</dbReference>
<evidence type="ECO:0000256" key="5">
    <source>
        <dbReference type="ARBA" id="ARBA00042675"/>
    </source>
</evidence>
<dbReference type="InterPro" id="IPR014746">
    <property type="entry name" value="Gln_synth/guanido_kin_cat_dom"/>
</dbReference>
<evidence type="ECO:0000256" key="7">
    <source>
        <dbReference type="RuleBase" id="RU000384"/>
    </source>
</evidence>
<dbReference type="Gene3D" id="3.30.590.10">
    <property type="entry name" value="Glutamine synthetase/guanido kinase, catalytic domain"/>
    <property type="match status" value="1"/>
</dbReference>
<evidence type="ECO:0000256" key="3">
    <source>
        <dbReference type="ARBA" id="ARBA00038790"/>
    </source>
</evidence>
<dbReference type="PANTHER" id="PTHR43407:SF1">
    <property type="entry name" value="LENGSIN"/>
    <property type="match status" value="1"/>
</dbReference>
<dbReference type="STRING" id="188477.A0A3S1BH45"/>
<dbReference type="InterPro" id="IPR008146">
    <property type="entry name" value="Gln_synth_cat_dom"/>
</dbReference>
<dbReference type="EMBL" id="RQTK01000382">
    <property type="protein sequence ID" value="RUS80603.1"/>
    <property type="molecule type" value="Genomic_DNA"/>
</dbReference>
<feature type="domain" description="GS catalytic" evidence="8">
    <location>
        <begin position="114"/>
        <end position="301"/>
    </location>
</feature>
<dbReference type="InterPro" id="IPR036651">
    <property type="entry name" value="Gln_synt_N_sf"/>
</dbReference>
<dbReference type="GO" id="GO:0005737">
    <property type="term" value="C:cytoplasm"/>
    <property type="evidence" value="ECO:0007669"/>
    <property type="project" value="TreeGrafter"/>
</dbReference>
<comment type="similarity">
    <text evidence="1 6 7">Belongs to the glutamine synthetase family.</text>
</comment>
<gene>
    <name evidence="9" type="ORF">EGW08_011613</name>
</gene>
<evidence type="ECO:0000256" key="2">
    <source>
        <dbReference type="ARBA" id="ARBA00037583"/>
    </source>
</evidence>
<evidence type="ECO:0000256" key="4">
    <source>
        <dbReference type="ARBA" id="ARBA00039404"/>
    </source>
</evidence>
<comment type="subunit">
    <text evidence="3">Dodecamer. Interacts with BFSP2 and VIM.</text>
</comment>
<dbReference type="GO" id="GO:0016020">
    <property type="term" value="C:membrane"/>
    <property type="evidence" value="ECO:0007669"/>
    <property type="project" value="TreeGrafter"/>
</dbReference>
<keyword evidence="10" id="KW-1185">Reference proteome</keyword>